<dbReference type="PANTHER" id="PTHR12521:SF0">
    <property type="entry name" value="ADP-RIBOSE GLYCOHYDROLASE OARD1"/>
    <property type="match status" value="1"/>
</dbReference>
<dbReference type="SMART" id="SM00506">
    <property type="entry name" value="A1pp"/>
    <property type="match status" value="1"/>
</dbReference>
<evidence type="ECO:0000313" key="4">
    <source>
        <dbReference type="Proteomes" id="UP000387223"/>
    </source>
</evidence>
<dbReference type="Proteomes" id="UP000387223">
    <property type="component" value="Unassembled WGS sequence"/>
</dbReference>
<evidence type="ECO:0000313" key="3">
    <source>
        <dbReference type="EMBL" id="GBO87530.1"/>
    </source>
</evidence>
<protein>
    <recommendedName>
        <fullName evidence="2">Macro domain-containing protein</fullName>
    </recommendedName>
</protein>
<reference evidence="3 4" key="1">
    <citation type="journal article" date="2019" name="J. Gen. Appl. Microbiol.">
        <title>Aerobic degradation of cis-dichloroethene by the marine bacterium Marinobacter salsuginis strain 5N-3.</title>
        <authorList>
            <person name="Inoue Y."/>
            <person name="Fukunaga Y."/>
            <person name="Katsumata H."/>
            <person name="Ohji S."/>
            <person name="Hosoyama A."/>
            <person name="Mori K."/>
            <person name="Ando K."/>
        </authorList>
    </citation>
    <scope>NUCLEOTIDE SEQUENCE [LARGE SCALE GENOMIC DNA]</scope>
    <source>
        <strain evidence="3 4">NBRC 109114</strain>
    </source>
</reference>
<dbReference type="Gene3D" id="3.40.220.10">
    <property type="entry name" value="Leucine Aminopeptidase, subunit E, domain 1"/>
    <property type="match status" value="1"/>
</dbReference>
<evidence type="ECO:0000256" key="1">
    <source>
        <dbReference type="ARBA" id="ARBA00035885"/>
    </source>
</evidence>
<comment type="catalytic activity">
    <reaction evidence="1">
        <text>an N-(ADP-alpha-D-ribosyl)-thymidine in DNA + H2O = a thymidine in DNA + ADP-D-ribose</text>
        <dbReference type="Rhea" id="RHEA:71655"/>
        <dbReference type="Rhea" id="RHEA-COMP:13556"/>
        <dbReference type="Rhea" id="RHEA-COMP:18051"/>
        <dbReference type="ChEBI" id="CHEBI:15377"/>
        <dbReference type="ChEBI" id="CHEBI:57967"/>
        <dbReference type="ChEBI" id="CHEBI:137386"/>
        <dbReference type="ChEBI" id="CHEBI:191199"/>
    </reaction>
    <physiologicalReaction direction="left-to-right" evidence="1">
        <dbReference type="Rhea" id="RHEA:71656"/>
    </physiologicalReaction>
</comment>
<dbReference type="InterPro" id="IPR043472">
    <property type="entry name" value="Macro_dom-like"/>
</dbReference>
<accession>A0A5M3PXC6</accession>
<dbReference type="EMBL" id="BGZI01000004">
    <property type="protein sequence ID" value="GBO87530.1"/>
    <property type="molecule type" value="Genomic_DNA"/>
</dbReference>
<name>A0A5M3PXC6_9GAMM</name>
<dbReference type="Pfam" id="PF01661">
    <property type="entry name" value="Macro"/>
    <property type="match status" value="1"/>
</dbReference>
<feature type="domain" description="Macro" evidence="2">
    <location>
        <begin position="1"/>
        <end position="150"/>
    </location>
</feature>
<evidence type="ECO:0000259" key="2">
    <source>
        <dbReference type="PROSITE" id="PS51154"/>
    </source>
</evidence>
<dbReference type="PANTHER" id="PTHR12521">
    <property type="entry name" value="PROTEIN C6ORF130"/>
    <property type="match status" value="1"/>
</dbReference>
<dbReference type="SUPFAM" id="SSF52949">
    <property type="entry name" value="Macro domain-like"/>
    <property type="match status" value="1"/>
</dbReference>
<dbReference type="AlphaFoldDB" id="A0A5M3PXC6"/>
<dbReference type="PROSITE" id="PS51154">
    <property type="entry name" value="MACRO"/>
    <property type="match status" value="1"/>
</dbReference>
<organism evidence="3 4">
    <name type="scientific">Marinobacter salsuginis</name>
    <dbReference type="NCBI Taxonomy" id="418719"/>
    <lineage>
        <taxon>Bacteria</taxon>
        <taxon>Pseudomonadati</taxon>
        <taxon>Pseudomonadota</taxon>
        <taxon>Gammaproteobacteria</taxon>
        <taxon>Pseudomonadales</taxon>
        <taxon>Marinobacteraceae</taxon>
        <taxon>Marinobacter</taxon>
    </lineage>
</organism>
<dbReference type="InterPro" id="IPR050892">
    <property type="entry name" value="ADP-ribose_metab_enzymes"/>
</dbReference>
<gene>
    <name evidence="3" type="ORF">MSSD14B_11980</name>
</gene>
<dbReference type="GO" id="GO:0140291">
    <property type="term" value="P:peptidyl-glutamate ADP-deribosylation"/>
    <property type="evidence" value="ECO:0007669"/>
    <property type="project" value="TreeGrafter"/>
</dbReference>
<proteinExistence type="predicted"/>
<dbReference type="CDD" id="cd02901">
    <property type="entry name" value="Macro_Poa1p-like"/>
    <property type="match status" value="1"/>
</dbReference>
<comment type="caution">
    <text evidence="3">The sequence shown here is derived from an EMBL/GenBank/DDBJ whole genome shotgun (WGS) entry which is preliminary data.</text>
</comment>
<dbReference type="InterPro" id="IPR002589">
    <property type="entry name" value="Macro_dom"/>
</dbReference>
<sequence>MIEYCRGNLLEADAEALVNPVNTKGVMGKGLALELKNAFPENFRAYAQACQSGQVRTGQIFITEQQALLGPRWIINFPTKQHWRDPSKLEWINQGLADLREVLTERQISSVAIPPLGCGLGGLDWELVKPRIAHALAELANTRILIFEPL</sequence>